<reference evidence="2 4" key="1">
    <citation type="submission" date="2013-07" db="EMBL/GenBank/DDBJ databases">
        <title>Completed genome of Sphingomonas sanxanigenens NX02.</title>
        <authorList>
            <person name="Ma T."/>
            <person name="Huang H."/>
            <person name="Wu M."/>
            <person name="Li X."/>
            <person name="Li G."/>
        </authorList>
    </citation>
    <scope>NUCLEOTIDE SEQUENCE [LARGE SCALE GENOMIC DNA]</scope>
    <source>
        <strain evidence="2 4">NX02</strain>
    </source>
</reference>
<feature type="region of interest" description="Disordered" evidence="1">
    <location>
        <begin position="97"/>
        <end position="119"/>
    </location>
</feature>
<evidence type="ECO:0000256" key="1">
    <source>
        <dbReference type="SAM" id="MobiDB-lite"/>
    </source>
</evidence>
<keyword evidence="4" id="KW-1185">Reference proteome</keyword>
<evidence type="ECO:0000313" key="2">
    <source>
        <dbReference type="EMBL" id="AHE55911.1"/>
    </source>
</evidence>
<dbReference type="eggNOG" id="ENOG5033BD8">
    <property type="taxonomic scope" value="Bacteria"/>
</dbReference>
<accession>W0AFM3</accession>
<dbReference type="EMBL" id="CP006644">
    <property type="protein sequence ID" value="AHE55911.1"/>
    <property type="molecule type" value="Genomic_DNA"/>
</dbReference>
<dbReference type="KEGG" id="ssan:NX02_21895"/>
<dbReference type="HOGENOM" id="CLU_163283_0_0_5"/>
<sequence length="119" mass="12850">MANKMRGEATIKVEDRELTLRLDFNTFCDIETSTGLGIQQLGPALSKNPSATLLRALVCACLQHHHPGTTERQAGELLSVVDQDEIGEVLGKLFEAAMPAPDPQNGAPRAETRRGAGKR</sequence>
<organism evidence="2 4">
    <name type="scientific">Sphingomonas sanxanigenens DSM 19645 = NX02</name>
    <dbReference type="NCBI Taxonomy" id="1123269"/>
    <lineage>
        <taxon>Bacteria</taxon>
        <taxon>Pseudomonadati</taxon>
        <taxon>Pseudomonadota</taxon>
        <taxon>Alphaproteobacteria</taxon>
        <taxon>Sphingomonadales</taxon>
        <taxon>Sphingomonadaceae</taxon>
        <taxon>Sphingomonas</taxon>
    </lineage>
</organism>
<dbReference type="AlphaFoldDB" id="W0AFM3"/>
<feature type="compositionally biased region" description="Basic and acidic residues" evidence="1">
    <location>
        <begin position="110"/>
        <end position="119"/>
    </location>
</feature>
<dbReference type="EMBL" id="CP006644">
    <property type="protein sequence ID" value="AHE56009.1"/>
    <property type="molecule type" value="Genomic_DNA"/>
</dbReference>
<dbReference type="OrthoDB" id="7473872at2"/>
<gene>
    <name evidence="2" type="ORF">NX02_21395</name>
    <name evidence="3" type="ORF">NX02_21895</name>
</gene>
<protein>
    <recommendedName>
        <fullName evidence="5">Gene transfer agent protein</fullName>
    </recommendedName>
</protein>
<proteinExistence type="predicted"/>
<dbReference type="RefSeq" id="WP_025294074.1">
    <property type="nucleotide sequence ID" value="NZ_CP006644.1"/>
</dbReference>
<dbReference type="Proteomes" id="UP000018851">
    <property type="component" value="Chromosome"/>
</dbReference>
<evidence type="ECO:0000313" key="3">
    <source>
        <dbReference type="EMBL" id="AHE56009.1"/>
    </source>
</evidence>
<name>W0AFM3_9SPHN</name>
<dbReference type="PATRIC" id="fig|1123269.5.peg.4187"/>
<evidence type="ECO:0008006" key="5">
    <source>
        <dbReference type="Google" id="ProtNLM"/>
    </source>
</evidence>
<dbReference type="STRING" id="1123269.NX02_21395"/>
<evidence type="ECO:0000313" key="4">
    <source>
        <dbReference type="Proteomes" id="UP000018851"/>
    </source>
</evidence>
<dbReference type="KEGG" id="ssan:NX02_21395"/>